<reference evidence="19" key="2">
    <citation type="journal article" date="2023" name="IMA Fungus">
        <title>Comparative genomic study of the Penicillium genus elucidates a diverse pangenome and 15 lateral gene transfer events.</title>
        <authorList>
            <person name="Petersen C."/>
            <person name="Sorensen T."/>
            <person name="Nielsen M.R."/>
            <person name="Sondergaard T.E."/>
            <person name="Sorensen J.L."/>
            <person name="Fitzpatrick D.A."/>
            <person name="Frisvad J.C."/>
            <person name="Nielsen K.L."/>
        </authorList>
    </citation>
    <scope>NUCLEOTIDE SEQUENCE</scope>
    <source>
        <strain evidence="19">IBT 30761</strain>
    </source>
</reference>
<dbReference type="SMART" id="SM00747">
    <property type="entry name" value="CFEM"/>
    <property type="match status" value="1"/>
</dbReference>
<dbReference type="GeneID" id="81361826"/>
<comment type="subcellular location">
    <subcellularLocation>
        <location evidence="1">Cell membrane</location>
        <topology evidence="1">Lipid-anchor</topology>
        <topology evidence="1">GPI-anchor</topology>
    </subcellularLocation>
    <subcellularLocation>
        <location evidence="2">Secreted</location>
    </subcellularLocation>
</comment>
<keyword evidence="9 17" id="KW-0732">Signal</keyword>
<dbReference type="GO" id="GO:0005886">
    <property type="term" value="C:plasma membrane"/>
    <property type="evidence" value="ECO:0007669"/>
    <property type="project" value="UniProtKB-SubCell"/>
</dbReference>
<evidence type="ECO:0000256" key="3">
    <source>
        <dbReference type="ARBA" id="ARBA00010031"/>
    </source>
</evidence>
<evidence type="ECO:0000313" key="19">
    <source>
        <dbReference type="EMBL" id="KAJ5085585.1"/>
    </source>
</evidence>
<evidence type="ECO:0000256" key="9">
    <source>
        <dbReference type="ARBA" id="ARBA00022729"/>
    </source>
</evidence>
<dbReference type="PANTHER" id="PTHR37928">
    <property type="entry name" value="CFEM DOMAIN PROTEIN (AFU_ORTHOLOGUE AFUA_6G14090)"/>
    <property type="match status" value="1"/>
</dbReference>
<keyword evidence="6 15" id="KW-0349">Heme</keyword>
<evidence type="ECO:0000256" key="14">
    <source>
        <dbReference type="ARBA" id="ARBA00023288"/>
    </source>
</evidence>
<keyword evidence="8 15" id="KW-0479">Metal-binding</keyword>
<feature type="signal peptide" evidence="17">
    <location>
        <begin position="1"/>
        <end position="19"/>
    </location>
</feature>
<evidence type="ECO:0000256" key="10">
    <source>
        <dbReference type="ARBA" id="ARBA00023004"/>
    </source>
</evidence>
<evidence type="ECO:0000256" key="12">
    <source>
        <dbReference type="ARBA" id="ARBA00023157"/>
    </source>
</evidence>
<organism evidence="19 20">
    <name type="scientific">Penicillium argentinense</name>
    <dbReference type="NCBI Taxonomy" id="1131581"/>
    <lineage>
        <taxon>Eukaryota</taxon>
        <taxon>Fungi</taxon>
        <taxon>Dikarya</taxon>
        <taxon>Ascomycota</taxon>
        <taxon>Pezizomycotina</taxon>
        <taxon>Eurotiomycetes</taxon>
        <taxon>Eurotiomycetidae</taxon>
        <taxon>Eurotiales</taxon>
        <taxon>Aspergillaceae</taxon>
        <taxon>Penicillium</taxon>
    </lineage>
</organism>
<evidence type="ECO:0000256" key="6">
    <source>
        <dbReference type="ARBA" id="ARBA00022617"/>
    </source>
</evidence>
<dbReference type="Proteomes" id="UP001149074">
    <property type="component" value="Unassembled WGS sequence"/>
</dbReference>
<evidence type="ECO:0000256" key="8">
    <source>
        <dbReference type="ARBA" id="ARBA00022723"/>
    </source>
</evidence>
<dbReference type="GO" id="GO:0046872">
    <property type="term" value="F:metal ion binding"/>
    <property type="evidence" value="ECO:0007669"/>
    <property type="project" value="UniProtKB-UniRule"/>
</dbReference>
<keyword evidence="7" id="KW-0336">GPI-anchor</keyword>
<evidence type="ECO:0000256" key="2">
    <source>
        <dbReference type="ARBA" id="ARBA00004613"/>
    </source>
</evidence>
<sequence>MKLSQITLALTALLSTAFAQGLGDLPDCARDCATDAIPASCGIDVECICTTKSFISDISCCVAKKCSEDDQDTTLEVAKNICARGGVTDLPSSITCSTAVSSITGGAATATTTTATDASTTKDTTVTGTKTTEAATTGSNASQSGSSTAASSSAAVTTGAAVLGQAKDATLMAAAGAAAAVAFFV</sequence>
<dbReference type="GO" id="GO:0005576">
    <property type="term" value="C:extracellular region"/>
    <property type="evidence" value="ECO:0007669"/>
    <property type="project" value="UniProtKB-SubCell"/>
</dbReference>
<keyword evidence="10 15" id="KW-0408">Iron</keyword>
<evidence type="ECO:0000256" key="1">
    <source>
        <dbReference type="ARBA" id="ARBA00004609"/>
    </source>
</evidence>
<keyword evidence="20" id="KW-1185">Reference proteome</keyword>
<feature type="region of interest" description="Disordered" evidence="16">
    <location>
        <begin position="118"/>
        <end position="148"/>
    </location>
</feature>
<keyword evidence="11" id="KW-0472">Membrane</keyword>
<comment type="caution">
    <text evidence="15">Lacks conserved residue(s) required for the propagation of feature annotation.</text>
</comment>
<keyword evidence="12 15" id="KW-1015">Disulfide bond</keyword>
<reference evidence="19" key="1">
    <citation type="submission" date="2022-11" db="EMBL/GenBank/DDBJ databases">
        <authorList>
            <person name="Petersen C."/>
        </authorList>
    </citation>
    <scope>NUCLEOTIDE SEQUENCE</scope>
    <source>
        <strain evidence="19">IBT 30761</strain>
    </source>
</reference>
<keyword evidence="14" id="KW-0449">Lipoprotein</keyword>
<keyword evidence="5" id="KW-0964">Secreted</keyword>
<comment type="caution">
    <text evidence="19">The sequence shown here is derived from an EMBL/GenBank/DDBJ whole genome shotgun (WGS) entry which is preliminary data.</text>
</comment>
<name>A0A9W9EPN9_9EURO</name>
<dbReference type="PROSITE" id="PS52012">
    <property type="entry name" value="CFEM"/>
    <property type="match status" value="1"/>
</dbReference>
<dbReference type="AlphaFoldDB" id="A0A9W9EPN9"/>
<evidence type="ECO:0000256" key="13">
    <source>
        <dbReference type="ARBA" id="ARBA00023180"/>
    </source>
</evidence>
<dbReference type="Pfam" id="PF05730">
    <property type="entry name" value="CFEM"/>
    <property type="match status" value="1"/>
</dbReference>
<gene>
    <name evidence="19" type="ORF">N7532_010356</name>
</gene>
<evidence type="ECO:0000256" key="16">
    <source>
        <dbReference type="SAM" id="MobiDB-lite"/>
    </source>
</evidence>
<comment type="similarity">
    <text evidence="3">Belongs to the RBT5 family.</text>
</comment>
<dbReference type="RefSeq" id="XP_056470263.1">
    <property type="nucleotide sequence ID" value="XM_056622847.1"/>
</dbReference>
<evidence type="ECO:0000256" key="15">
    <source>
        <dbReference type="PROSITE-ProRule" id="PRU01356"/>
    </source>
</evidence>
<dbReference type="OrthoDB" id="3065412at2759"/>
<evidence type="ECO:0000256" key="7">
    <source>
        <dbReference type="ARBA" id="ARBA00022622"/>
    </source>
</evidence>
<feature type="chain" id="PRO_5040813795" description="CFEM domain-containing protein" evidence="17">
    <location>
        <begin position="20"/>
        <end position="185"/>
    </location>
</feature>
<accession>A0A9W9EPN9</accession>
<dbReference type="EMBL" id="JAPQKI010000010">
    <property type="protein sequence ID" value="KAJ5085585.1"/>
    <property type="molecule type" value="Genomic_DNA"/>
</dbReference>
<feature type="domain" description="CFEM" evidence="18">
    <location>
        <begin position="1"/>
        <end position="110"/>
    </location>
</feature>
<protein>
    <recommendedName>
        <fullName evidence="18">CFEM domain-containing protein</fullName>
    </recommendedName>
</protein>
<evidence type="ECO:0000256" key="11">
    <source>
        <dbReference type="ARBA" id="ARBA00023136"/>
    </source>
</evidence>
<evidence type="ECO:0000256" key="5">
    <source>
        <dbReference type="ARBA" id="ARBA00022525"/>
    </source>
</evidence>
<keyword evidence="13" id="KW-0325">Glycoprotein</keyword>
<keyword evidence="4" id="KW-1003">Cell membrane</keyword>
<dbReference type="PANTHER" id="PTHR37928:SF2">
    <property type="entry name" value="GPI ANCHORED CFEM DOMAIN PROTEIN (AFU_ORTHOLOGUE AFUA_6G10580)"/>
    <property type="match status" value="1"/>
</dbReference>
<evidence type="ECO:0000313" key="20">
    <source>
        <dbReference type="Proteomes" id="UP001149074"/>
    </source>
</evidence>
<dbReference type="InterPro" id="IPR008427">
    <property type="entry name" value="Extracellular_membr_CFEM_dom"/>
</dbReference>
<feature type="binding site" description="axial binding residue" evidence="15">
    <location>
        <position position="44"/>
    </location>
    <ligand>
        <name>heme</name>
        <dbReference type="ChEBI" id="CHEBI:30413"/>
    </ligand>
    <ligandPart>
        <name>Fe</name>
        <dbReference type="ChEBI" id="CHEBI:18248"/>
    </ligandPart>
</feature>
<dbReference type="InterPro" id="IPR051735">
    <property type="entry name" value="CFEM_domain"/>
</dbReference>
<evidence type="ECO:0000259" key="18">
    <source>
        <dbReference type="PROSITE" id="PS52012"/>
    </source>
</evidence>
<dbReference type="GO" id="GO:0098552">
    <property type="term" value="C:side of membrane"/>
    <property type="evidence" value="ECO:0007669"/>
    <property type="project" value="UniProtKB-KW"/>
</dbReference>
<evidence type="ECO:0000256" key="17">
    <source>
        <dbReference type="SAM" id="SignalP"/>
    </source>
</evidence>
<evidence type="ECO:0000256" key="4">
    <source>
        <dbReference type="ARBA" id="ARBA00022475"/>
    </source>
</evidence>
<proteinExistence type="inferred from homology"/>
<feature type="disulfide bond" evidence="15">
    <location>
        <begin position="49"/>
        <end position="82"/>
    </location>
</feature>